<feature type="domain" description="Gingipain" evidence="1">
    <location>
        <begin position="395"/>
        <end position="751"/>
    </location>
</feature>
<protein>
    <submittedName>
        <fullName evidence="2">Peptidase C25-like protein</fullName>
    </submittedName>
</protein>
<name>A0A316ASF9_9BACT</name>
<dbReference type="InterPro" id="IPR001769">
    <property type="entry name" value="Gingipain"/>
</dbReference>
<gene>
    <name evidence="2" type="ORF">CLV98_101365</name>
</gene>
<dbReference type="EMBL" id="QGDT01000001">
    <property type="protein sequence ID" value="PWJ60184.1"/>
    <property type="molecule type" value="Genomic_DNA"/>
</dbReference>
<proteinExistence type="predicted"/>
<dbReference type="RefSeq" id="WP_109672295.1">
    <property type="nucleotide sequence ID" value="NZ_QGDT01000001.1"/>
</dbReference>
<keyword evidence="3" id="KW-1185">Reference proteome</keyword>
<sequence>MKWIPSISGIAIVILLLGDCLLLQGQSVDPQGWINTGQPYLKISVSKTGFYRITSKELVLAGIEVSDLPMANYRLYRRGRECPLQITETDSGRLSDLVFYGERNDGANDISLYTSPTAMPHAYYSLYSDTASYFLSWHPVPTPALRIRQEPLYHIQEALDFHFEQSLQLFNSHYPAGQFYPAESSYPTGSVRTAYDTGEGWTGPAIDPSTGQTLTLALNQAVNSRFQLSQVKVMMVGLGAGYHQVDFYMGSGPTPGRFLGQLDWANYETATFQTTLLPEDIGADNKIVLMAFPLSGSTSISYVQWSYPQYSHLQDSTAQKTLYFQQSAAFNWQVIADSTWTYYSIGEGGEVSKLQAGPTGIATHSRQIVAVRKFMKIAHIQKVVFDPIDYVAADYLIITHPSLRKPIAGTDPVRAYADYRASAPGGHFHPLVMDIQEVFDRFNYGESSPLAIRQLIGWLAERSPLKYVFLIGKSIDPQTARKLAQPRNIDMIPNAGWPGSDIALSMNLNGSGTFIPLIPIGRLNTDQSQSVMDYLQKVVALESEKKAASWRKRILHLSGGRSRAEISVFREYVDRFAEILHQSNLAPQIETLSKVSERAVEQIAIDGPINQGVALVTMFGHTGLNQTDLDIGFATDARRHYQNAPYYPALLVNGCATGNIFYREKTITNDWILAPEKGAVLAIAHTHNGRTTSLRRYSQSFYEVLADSNFNSQGFGDIQKEAISRYMNRNSSIYDGITAEQMNLQGDPAIAIFPAQKADYTWYNHRMTITDERGNQPTTYSDSLVLRVSLANFGRLNPDSVAISVSRTSTRQAVFHHHSRYHLSRNAQTLMIRIPNVFTEAGLESWELTIDPENLIDEENEDNNRFTFPLYLPFGGATPLLPTTGFSTNRTQVDLIAQAPHDQADGTVVFQWANDSSFTKNPHIQSIVAKARLADCRIQLPPGSLTYWRVWMNGDVGRPSPPRAIHHDPGIDAPPQPPEIMALAKSKTTSSLLEGGTFTTTVEFLNISPTSFSDSVSISTTVRNDDRIEEMIQIIAPIKGNERITYPVGYQSLGRVGLNEVTVTCNSTYLPEAYFHNNTQEFSFEVIPDGVPPTLQIWLDGQIPVNGGPVAPGAELLIALRDNNNSLPLTDTTAILLWLQKDCPNCFRQRVYFNEASWERLPNGTLLIRLHLPTTLDEGSYYLLASTKDQSQNWAQDYEIYFRVQQSWRLQSFQVSPNPSKTLFFFEMIMEGTWEPAPFHLHIQDIWGRSIAHFTQKIHVGSNRLVWEPGYRPTGIYLYKFYPADTSRPWPGFPRVGRLLYLP</sequence>
<dbReference type="Gene3D" id="3.40.50.1460">
    <property type="match status" value="1"/>
</dbReference>
<dbReference type="CDD" id="cd02258">
    <property type="entry name" value="Peptidase_C25_N"/>
    <property type="match status" value="1"/>
</dbReference>
<dbReference type="Pfam" id="PF01364">
    <property type="entry name" value="Peptidase_C25"/>
    <property type="match status" value="1"/>
</dbReference>
<evidence type="ECO:0000313" key="3">
    <source>
        <dbReference type="Proteomes" id="UP000245880"/>
    </source>
</evidence>
<evidence type="ECO:0000313" key="2">
    <source>
        <dbReference type="EMBL" id="PWJ60184.1"/>
    </source>
</evidence>
<dbReference type="OrthoDB" id="9757650at2"/>
<accession>A0A316ASF9</accession>
<comment type="caution">
    <text evidence="2">The sequence shown here is derived from an EMBL/GenBank/DDBJ whole genome shotgun (WGS) entry which is preliminary data.</text>
</comment>
<organism evidence="2 3">
    <name type="scientific">Dyadobacter jejuensis</name>
    <dbReference type="NCBI Taxonomy" id="1082580"/>
    <lineage>
        <taxon>Bacteria</taxon>
        <taxon>Pseudomonadati</taxon>
        <taxon>Bacteroidota</taxon>
        <taxon>Cytophagia</taxon>
        <taxon>Cytophagales</taxon>
        <taxon>Spirosomataceae</taxon>
        <taxon>Dyadobacter</taxon>
    </lineage>
</organism>
<dbReference type="GO" id="GO:0008234">
    <property type="term" value="F:cysteine-type peptidase activity"/>
    <property type="evidence" value="ECO:0007669"/>
    <property type="project" value="InterPro"/>
</dbReference>
<evidence type="ECO:0000259" key="1">
    <source>
        <dbReference type="Pfam" id="PF01364"/>
    </source>
</evidence>
<dbReference type="SUPFAM" id="SSF52129">
    <property type="entry name" value="Caspase-like"/>
    <property type="match status" value="1"/>
</dbReference>
<reference evidence="2 3" key="1">
    <citation type="submission" date="2018-03" db="EMBL/GenBank/DDBJ databases">
        <title>Genomic Encyclopedia of Archaeal and Bacterial Type Strains, Phase II (KMG-II): from individual species to whole genera.</title>
        <authorList>
            <person name="Goeker M."/>
        </authorList>
    </citation>
    <scope>NUCLEOTIDE SEQUENCE [LARGE SCALE GENOMIC DNA]</scope>
    <source>
        <strain evidence="2 3">DSM 100346</strain>
    </source>
</reference>
<dbReference type="GO" id="GO:0006508">
    <property type="term" value="P:proteolysis"/>
    <property type="evidence" value="ECO:0007669"/>
    <property type="project" value="InterPro"/>
</dbReference>
<dbReference type="InterPro" id="IPR029030">
    <property type="entry name" value="Caspase-like_dom_sf"/>
</dbReference>
<dbReference type="Proteomes" id="UP000245880">
    <property type="component" value="Unassembled WGS sequence"/>
</dbReference>